<dbReference type="EMBL" id="KV428059">
    <property type="protein sequence ID" value="KZT38632.1"/>
    <property type="molecule type" value="Genomic_DNA"/>
</dbReference>
<dbReference type="AlphaFoldDB" id="A0A166DKM8"/>
<sequence length="69" mass="7988">MLLYDWMLCLDLEVDYVWKRGFSIPKVLCLASRWLPVVSEAFGIAVQALPRPSLKLYVHLPLRIQVSND</sequence>
<gene>
    <name evidence="2" type="ORF">SISSUDRAFT_1061782</name>
</gene>
<evidence type="ECO:0000313" key="3">
    <source>
        <dbReference type="Proteomes" id="UP000076798"/>
    </source>
</evidence>
<feature type="domain" description="DUF6533" evidence="1">
    <location>
        <begin position="1"/>
        <end position="37"/>
    </location>
</feature>
<dbReference type="InterPro" id="IPR045340">
    <property type="entry name" value="DUF6533"/>
</dbReference>
<accession>A0A166DKM8</accession>
<reference evidence="2 3" key="1">
    <citation type="journal article" date="2016" name="Mol. Biol. Evol.">
        <title>Comparative Genomics of Early-Diverging Mushroom-Forming Fungi Provides Insights into the Origins of Lignocellulose Decay Capabilities.</title>
        <authorList>
            <person name="Nagy L.G."/>
            <person name="Riley R."/>
            <person name="Tritt A."/>
            <person name="Adam C."/>
            <person name="Daum C."/>
            <person name="Floudas D."/>
            <person name="Sun H."/>
            <person name="Yadav J.S."/>
            <person name="Pangilinan J."/>
            <person name="Larsson K.H."/>
            <person name="Matsuura K."/>
            <person name="Barry K."/>
            <person name="Labutti K."/>
            <person name="Kuo R."/>
            <person name="Ohm R.A."/>
            <person name="Bhattacharya S.S."/>
            <person name="Shirouzu T."/>
            <person name="Yoshinaga Y."/>
            <person name="Martin F.M."/>
            <person name="Grigoriev I.V."/>
            <person name="Hibbett D.S."/>
        </authorList>
    </citation>
    <scope>NUCLEOTIDE SEQUENCE [LARGE SCALE GENOMIC DNA]</scope>
    <source>
        <strain evidence="2 3">HHB10207 ss-3</strain>
    </source>
</reference>
<keyword evidence="3" id="KW-1185">Reference proteome</keyword>
<proteinExistence type="predicted"/>
<name>A0A166DKM8_9AGAM</name>
<dbReference type="OrthoDB" id="3354157at2759"/>
<protein>
    <recommendedName>
        <fullName evidence="1">DUF6533 domain-containing protein</fullName>
    </recommendedName>
</protein>
<evidence type="ECO:0000259" key="1">
    <source>
        <dbReference type="Pfam" id="PF20151"/>
    </source>
</evidence>
<dbReference type="Proteomes" id="UP000076798">
    <property type="component" value="Unassembled WGS sequence"/>
</dbReference>
<evidence type="ECO:0000313" key="2">
    <source>
        <dbReference type="EMBL" id="KZT38632.1"/>
    </source>
</evidence>
<dbReference type="Pfam" id="PF20151">
    <property type="entry name" value="DUF6533"/>
    <property type="match status" value="1"/>
</dbReference>
<organism evidence="2 3">
    <name type="scientific">Sistotremastrum suecicum HHB10207 ss-3</name>
    <dbReference type="NCBI Taxonomy" id="1314776"/>
    <lineage>
        <taxon>Eukaryota</taxon>
        <taxon>Fungi</taxon>
        <taxon>Dikarya</taxon>
        <taxon>Basidiomycota</taxon>
        <taxon>Agaricomycotina</taxon>
        <taxon>Agaricomycetes</taxon>
        <taxon>Sistotremastrales</taxon>
        <taxon>Sistotremastraceae</taxon>
        <taxon>Sistotremastrum</taxon>
    </lineage>
</organism>